<dbReference type="Pfam" id="PF00672">
    <property type="entry name" value="HAMP"/>
    <property type="match status" value="1"/>
</dbReference>
<dbReference type="Pfam" id="PF00015">
    <property type="entry name" value="MCPsignal"/>
    <property type="match status" value="1"/>
</dbReference>
<dbReference type="PROSITE" id="PS50885">
    <property type="entry name" value="HAMP"/>
    <property type="match status" value="1"/>
</dbReference>
<evidence type="ECO:0000313" key="8">
    <source>
        <dbReference type="EMBL" id="HIZ88832.1"/>
    </source>
</evidence>
<evidence type="ECO:0000256" key="1">
    <source>
        <dbReference type="ARBA" id="ARBA00004370"/>
    </source>
</evidence>
<evidence type="ECO:0000256" key="4">
    <source>
        <dbReference type="PROSITE-ProRule" id="PRU00284"/>
    </source>
</evidence>
<reference evidence="8" key="1">
    <citation type="journal article" date="2021" name="PeerJ">
        <title>Extensive microbial diversity within the chicken gut microbiome revealed by metagenomics and culture.</title>
        <authorList>
            <person name="Gilroy R."/>
            <person name="Ravi A."/>
            <person name="Getino M."/>
            <person name="Pursley I."/>
            <person name="Horton D.L."/>
            <person name="Alikhan N.F."/>
            <person name="Baker D."/>
            <person name="Gharbi K."/>
            <person name="Hall N."/>
            <person name="Watson M."/>
            <person name="Adriaenssens E.M."/>
            <person name="Foster-Nyarko E."/>
            <person name="Jarju S."/>
            <person name="Secka A."/>
            <person name="Antonio M."/>
            <person name="Oren A."/>
            <person name="Chaudhuri R.R."/>
            <person name="La Ragione R."/>
            <person name="Hildebrand F."/>
            <person name="Pallen M.J."/>
        </authorList>
    </citation>
    <scope>NUCLEOTIDE SEQUENCE</scope>
    <source>
        <strain evidence="8">ChiW4-1371</strain>
    </source>
</reference>
<keyword evidence="2 4" id="KW-0807">Transducer</keyword>
<dbReference type="SMART" id="SM00304">
    <property type="entry name" value="HAMP"/>
    <property type="match status" value="1"/>
</dbReference>
<comment type="similarity">
    <text evidence="3">Belongs to the methyl-accepting chemotaxis (MCP) protein family.</text>
</comment>
<dbReference type="Proteomes" id="UP000824176">
    <property type="component" value="Unassembled WGS sequence"/>
</dbReference>
<evidence type="ECO:0000256" key="5">
    <source>
        <dbReference type="SAM" id="Phobius"/>
    </source>
</evidence>
<dbReference type="EMBL" id="DXAQ01000037">
    <property type="protein sequence ID" value="HIZ88832.1"/>
    <property type="molecule type" value="Genomic_DNA"/>
</dbReference>
<dbReference type="FunFam" id="1.10.287.950:FF:000001">
    <property type="entry name" value="Methyl-accepting chemotaxis sensory transducer"/>
    <property type="match status" value="1"/>
</dbReference>
<evidence type="ECO:0000256" key="3">
    <source>
        <dbReference type="ARBA" id="ARBA00029447"/>
    </source>
</evidence>
<dbReference type="PROSITE" id="PS50111">
    <property type="entry name" value="CHEMOTAXIS_TRANSDUC_2"/>
    <property type="match status" value="1"/>
</dbReference>
<dbReference type="Gene3D" id="1.10.287.950">
    <property type="entry name" value="Methyl-accepting chemotaxis protein"/>
    <property type="match status" value="1"/>
</dbReference>
<dbReference type="CDD" id="cd06225">
    <property type="entry name" value="HAMP"/>
    <property type="match status" value="1"/>
</dbReference>
<comment type="subcellular location">
    <subcellularLocation>
        <location evidence="1">Membrane</location>
    </subcellularLocation>
</comment>
<accession>A0A9D2GT06</accession>
<keyword evidence="5" id="KW-1133">Transmembrane helix</keyword>
<dbReference type="GO" id="GO:0016020">
    <property type="term" value="C:membrane"/>
    <property type="evidence" value="ECO:0007669"/>
    <property type="project" value="UniProtKB-SubCell"/>
</dbReference>
<dbReference type="AlphaFoldDB" id="A0A9D2GT06"/>
<dbReference type="InterPro" id="IPR003660">
    <property type="entry name" value="HAMP_dom"/>
</dbReference>
<organism evidence="8 9">
    <name type="scientific">Candidatus Mucispirillum faecigallinarum</name>
    <dbReference type="NCBI Taxonomy" id="2838699"/>
    <lineage>
        <taxon>Bacteria</taxon>
        <taxon>Pseudomonadati</taxon>
        <taxon>Deferribacterota</taxon>
        <taxon>Deferribacteres</taxon>
        <taxon>Deferribacterales</taxon>
        <taxon>Mucispirillaceae</taxon>
        <taxon>Mucispirillum</taxon>
    </lineage>
</organism>
<protein>
    <submittedName>
        <fullName evidence="8">Methyl-accepting chemotaxis protein</fullName>
    </submittedName>
</protein>
<sequence>MKLTIAYKIIISICGVLAFAFLNSAFAVYSEYRASKTSENIGTNYINAYQKMEEITFNTLTLQVDILTYASNLDEKFYNDAKNLAQLLRQHEDDYKSFMTNAENKKIYPDINNVIDEHYKLIYDYTQTVLDNLELIKKNTAVTEKMNQYLDNSANLAAKAMADSKQAGIEQEYISRMQNIHSLSNLIKTTSYMAARTKKADMLKNLPKTFVRVNGIASKLEYNLDNEEIAGIISEIRNNLTNAEKSYNELLQIYTQISEKEKIRIQQAAQIREMNSNMGAQVYNIVKKSSEQSTLALKQAMAVSIILFTISILTGLLGIVYLYYSVIKQLKGFISNVEGLTKGEGDLTVRLSVKNKDELNDLAVSFNAFIQNVQEIVSEVKEAATEVASGNNQLSATMEELSTTFDSQSEQISDMVQDINNMREMSEQSSSQLQDCLAVMNSSQEMTKAGASQLDYVKNNVLEIQEKTSSLASTINQLSESSSKIGNILTVINDIAAQTNLLALNAAIEAARAGEAGRGFAVVADEVRKLAERTQHATGEIEAIITTLQQESSRASSEMSSSGEVVSAGVDMIGETASSFNNVVRGVIQAVGDTESASDKVTSQYTSMQEISDKAQTIAAGIEESDAAVDQVVVTINHLQERAERLKMLVSRFKI</sequence>
<feature type="transmembrane region" description="Helical" evidence="5">
    <location>
        <begin position="300"/>
        <end position="324"/>
    </location>
</feature>
<dbReference type="PANTHER" id="PTHR32089:SF112">
    <property type="entry name" value="LYSOZYME-LIKE PROTEIN-RELATED"/>
    <property type="match status" value="1"/>
</dbReference>
<name>A0A9D2GT06_9BACT</name>
<evidence type="ECO:0000259" key="6">
    <source>
        <dbReference type="PROSITE" id="PS50111"/>
    </source>
</evidence>
<reference evidence="8" key="2">
    <citation type="submission" date="2021-04" db="EMBL/GenBank/DDBJ databases">
        <authorList>
            <person name="Gilroy R."/>
        </authorList>
    </citation>
    <scope>NUCLEOTIDE SEQUENCE</scope>
    <source>
        <strain evidence="8">ChiW4-1371</strain>
    </source>
</reference>
<dbReference type="GO" id="GO:0007165">
    <property type="term" value="P:signal transduction"/>
    <property type="evidence" value="ECO:0007669"/>
    <property type="project" value="UniProtKB-KW"/>
</dbReference>
<keyword evidence="5" id="KW-0812">Transmembrane</keyword>
<gene>
    <name evidence="8" type="ORF">H9804_02710</name>
</gene>
<dbReference type="PANTHER" id="PTHR32089">
    <property type="entry name" value="METHYL-ACCEPTING CHEMOTAXIS PROTEIN MCPB"/>
    <property type="match status" value="1"/>
</dbReference>
<proteinExistence type="inferred from homology"/>
<comment type="caution">
    <text evidence="8">The sequence shown here is derived from an EMBL/GenBank/DDBJ whole genome shotgun (WGS) entry which is preliminary data.</text>
</comment>
<dbReference type="GO" id="GO:0006935">
    <property type="term" value="P:chemotaxis"/>
    <property type="evidence" value="ECO:0007669"/>
    <property type="project" value="UniProtKB-ARBA"/>
</dbReference>
<dbReference type="SUPFAM" id="SSF58104">
    <property type="entry name" value="Methyl-accepting chemotaxis protein (MCP) signaling domain"/>
    <property type="match status" value="1"/>
</dbReference>
<evidence type="ECO:0000256" key="2">
    <source>
        <dbReference type="ARBA" id="ARBA00023224"/>
    </source>
</evidence>
<dbReference type="SMART" id="SM00283">
    <property type="entry name" value="MA"/>
    <property type="match status" value="1"/>
</dbReference>
<keyword evidence="5" id="KW-0472">Membrane</keyword>
<evidence type="ECO:0000259" key="7">
    <source>
        <dbReference type="PROSITE" id="PS50885"/>
    </source>
</evidence>
<feature type="domain" description="HAMP" evidence="7">
    <location>
        <begin position="324"/>
        <end position="378"/>
    </location>
</feature>
<feature type="domain" description="Methyl-accepting transducer" evidence="6">
    <location>
        <begin position="383"/>
        <end position="633"/>
    </location>
</feature>
<evidence type="ECO:0000313" key="9">
    <source>
        <dbReference type="Proteomes" id="UP000824176"/>
    </source>
</evidence>
<dbReference type="InterPro" id="IPR004089">
    <property type="entry name" value="MCPsignal_dom"/>
</dbReference>